<comment type="subcellular location">
    <subcellularLocation>
        <location evidence="1">Membrane</location>
    </subcellularLocation>
</comment>
<evidence type="ECO:0000256" key="1">
    <source>
        <dbReference type="ARBA" id="ARBA00004370"/>
    </source>
</evidence>
<evidence type="ECO:0000259" key="8">
    <source>
        <dbReference type="PROSITE" id="PS50262"/>
    </source>
</evidence>
<evidence type="ECO:0000256" key="7">
    <source>
        <dbReference type="SAM" id="Phobius"/>
    </source>
</evidence>
<dbReference type="AlphaFoldDB" id="A0A8J2NN81"/>
<feature type="transmembrane region" description="Helical" evidence="7">
    <location>
        <begin position="430"/>
        <end position="451"/>
    </location>
</feature>
<proteinExistence type="inferred from homology"/>
<sequence length="563" mass="62765">MEPIINDTLKLIMNGSSSVHTHHGHKSNLGWFLFSYQRVNQVYTPILFLFGTIGNCLSVTVFCTAPTHRHLSSSYYLSALAISDTGFLINLVAVWLEDLGYHVITTELTCPLVMYLGQVTCFLSVWLTVSFTVERFFAVCYPLTRPTVCTVARAKKVITVLTLVALVAFSYVWLIARALDFPIGPGMATEEDSTENEEFDKALKEEILDPEVVLNPNFSTTFLGCSPLRTGREKSNEFSAFDLIVCNGSETDGKTWNDTSFDGPNEGETMRICYVREEHVYFSSIANQLDSLLTLIFPFFIITYLNVRIALCVWKLKDQRQNIMAVAKISTSPSNFQYQQPGKNDHPSSGCRFPSSRSSPLLNGISGPLTTSSHPPMSLNNCKSYRINLGSSASLNACNSTNVSGPSLNRVNRNHSSSTSASEARVTKTLLLVSTVFLVLNLPAHAVRAVAYVQSLWGLAIPEELQAVQQWTNILFNTNFGVNFLLYCLSGRNFRKSLWSIIFNIKPNRPTKPAKRNPSRVQKNNVHQFVNTARSPESVVPRRANGINDSELEVQTEEIHITN</sequence>
<dbReference type="PROSITE" id="PS50262">
    <property type="entry name" value="G_PROTEIN_RECEP_F1_2"/>
    <property type="match status" value="1"/>
</dbReference>
<dbReference type="PANTHER" id="PTHR46641">
    <property type="entry name" value="FMRFAMIDE RECEPTOR-RELATED"/>
    <property type="match status" value="1"/>
</dbReference>
<feature type="compositionally biased region" description="Low complexity" evidence="6">
    <location>
        <begin position="347"/>
        <end position="356"/>
    </location>
</feature>
<dbReference type="Proteomes" id="UP000708208">
    <property type="component" value="Unassembled WGS sequence"/>
</dbReference>
<evidence type="ECO:0000256" key="4">
    <source>
        <dbReference type="ARBA" id="ARBA00022989"/>
    </source>
</evidence>
<dbReference type="PANTHER" id="PTHR46641:SF25">
    <property type="entry name" value="CNMAMIDE RECEPTOR-RELATED"/>
    <property type="match status" value="1"/>
</dbReference>
<reference evidence="9" key="1">
    <citation type="submission" date="2021-06" db="EMBL/GenBank/DDBJ databases">
        <authorList>
            <person name="Hodson N. C."/>
            <person name="Mongue J. A."/>
            <person name="Jaron S. K."/>
        </authorList>
    </citation>
    <scope>NUCLEOTIDE SEQUENCE</scope>
</reference>
<dbReference type="EMBL" id="CAJVCH010034349">
    <property type="protein sequence ID" value="CAG7715012.1"/>
    <property type="molecule type" value="Genomic_DNA"/>
</dbReference>
<feature type="transmembrane region" description="Helical" evidence="7">
    <location>
        <begin position="75"/>
        <end position="95"/>
    </location>
</feature>
<keyword evidence="10" id="KW-1185">Reference proteome</keyword>
<evidence type="ECO:0000256" key="3">
    <source>
        <dbReference type="ARBA" id="ARBA00022692"/>
    </source>
</evidence>
<name>A0A8J2NN81_9HEXA</name>
<dbReference type="GO" id="GO:0016020">
    <property type="term" value="C:membrane"/>
    <property type="evidence" value="ECO:0007669"/>
    <property type="project" value="UniProtKB-SubCell"/>
</dbReference>
<protein>
    <recommendedName>
        <fullName evidence="8">G-protein coupled receptors family 1 profile domain-containing protein</fullName>
    </recommendedName>
</protein>
<feature type="transmembrane region" description="Helical" evidence="7">
    <location>
        <begin position="115"/>
        <end position="137"/>
    </location>
</feature>
<comment type="caution">
    <text evidence="9">The sequence shown here is derived from an EMBL/GenBank/DDBJ whole genome shotgun (WGS) entry which is preliminary data.</text>
</comment>
<feature type="domain" description="G-protein coupled receptors family 1 profile" evidence="8">
    <location>
        <begin position="54"/>
        <end position="487"/>
    </location>
</feature>
<evidence type="ECO:0000313" key="9">
    <source>
        <dbReference type="EMBL" id="CAG7715012.1"/>
    </source>
</evidence>
<dbReference type="SUPFAM" id="SSF81321">
    <property type="entry name" value="Family A G protein-coupled receptor-like"/>
    <property type="match status" value="2"/>
</dbReference>
<feature type="transmembrane region" description="Helical" evidence="7">
    <location>
        <begin position="157"/>
        <end position="176"/>
    </location>
</feature>
<evidence type="ECO:0000256" key="6">
    <source>
        <dbReference type="SAM" id="MobiDB-lite"/>
    </source>
</evidence>
<keyword evidence="3 7" id="KW-0812">Transmembrane</keyword>
<dbReference type="InterPro" id="IPR017452">
    <property type="entry name" value="GPCR_Rhodpsn_7TM"/>
</dbReference>
<evidence type="ECO:0000256" key="2">
    <source>
        <dbReference type="ARBA" id="ARBA00010663"/>
    </source>
</evidence>
<keyword evidence="5 7" id="KW-0472">Membrane</keyword>
<feature type="transmembrane region" description="Helical" evidence="7">
    <location>
        <begin position="471"/>
        <end position="489"/>
    </location>
</feature>
<keyword evidence="4 7" id="KW-1133">Transmembrane helix</keyword>
<comment type="similarity">
    <text evidence="2">Belongs to the G-protein coupled receptor 1 family.</text>
</comment>
<accession>A0A8J2NN81</accession>
<evidence type="ECO:0000256" key="5">
    <source>
        <dbReference type="ARBA" id="ARBA00023136"/>
    </source>
</evidence>
<dbReference type="GO" id="GO:0004930">
    <property type="term" value="F:G protein-coupled receptor activity"/>
    <property type="evidence" value="ECO:0007669"/>
    <property type="project" value="InterPro"/>
</dbReference>
<feature type="transmembrane region" description="Helical" evidence="7">
    <location>
        <begin position="292"/>
        <end position="314"/>
    </location>
</feature>
<dbReference type="Pfam" id="PF00001">
    <property type="entry name" value="7tm_1"/>
    <property type="match status" value="2"/>
</dbReference>
<dbReference type="InterPro" id="IPR000276">
    <property type="entry name" value="GPCR_Rhodpsn"/>
</dbReference>
<evidence type="ECO:0000313" key="10">
    <source>
        <dbReference type="Proteomes" id="UP000708208"/>
    </source>
</evidence>
<organism evidence="9 10">
    <name type="scientific">Allacma fusca</name>
    <dbReference type="NCBI Taxonomy" id="39272"/>
    <lineage>
        <taxon>Eukaryota</taxon>
        <taxon>Metazoa</taxon>
        <taxon>Ecdysozoa</taxon>
        <taxon>Arthropoda</taxon>
        <taxon>Hexapoda</taxon>
        <taxon>Collembola</taxon>
        <taxon>Symphypleona</taxon>
        <taxon>Sminthuridae</taxon>
        <taxon>Allacma</taxon>
    </lineage>
</organism>
<dbReference type="InterPro" id="IPR052954">
    <property type="entry name" value="GPCR-Ligand_Int"/>
</dbReference>
<feature type="transmembrane region" description="Helical" evidence="7">
    <location>
        <begin position="42"/>
        <end position="63"/>
    </location>
</feature>
<feature type="region of interest" description="Disordered" evidence="6">
    <location>
        <begin position="335"/>
        <end position="356"/>
    </location>
</feature>
<dbReference type="OrthoDB" id="9990906at2759"/>
<gene>
    <name evidence="9" type="ORF">AFUS01_LOCUS5389</name>
</gene>